<sequence length="188" mass="21811">MSFEVIKQTFADFLQTLEEQKRQQYDAASVLQTSFSEWQEQRWDEEKKELYQVSRHGFFTPYRSVADLRAQVRAPFVMPLLCVVELLKTAFDVVKETALCLFNLPLLDFRQSGHHLKEAFKGLLTGIYFAASAIGDAIREGIALITRFVVPVAQKLIRTEEPVRVEIHSYPQDYYAPSHNHGHHTQFY</sequence>
<keyword evidence="2" id="KW-1185">Reference proteome</keyword>
<accession>A0A0W0VHU6</accession>
<dbReference type="Proteomes" id="UP000054997">
    <property type="component" value="Unassembled WGS sequence"/>
</dbReference>
<dbReference type="EMBL" id="LNYK01000033">
    <property type="protein sequence ID" value="KTD19700.1"/>
    <property type="molecule type" value="Genomic_DNA"/>
</dbReference>
<name>A0A0W0VHU6_9GAMM</name>
<reference evidence="1 2" key="1">
    <citation type="submission" date="2015-11" db="EMBL/GenBank/DDBJ databases">
        <title>Genomic analysis of 38 Legionella species identifies large and diverse effector repertoires.</title>
        <authorList>
            <person name="Burstein D."/>
            <person name="Amaro F."/>
            <person name="Zusman T."/>
            <person name="Lifshitz Z."/>
            <person name="Cohen O."/>
            <person name="Gilbert J.A."/>
            <person name="Pupko T."/>
            <person name="Shuman H.A."/>
            <person name="Segal G."/>
        </authorList>
    </citation>
    <scope>NUCLEOTIDE SEQUENCE [LARGE SCALE GENOMIC DNA]</scope>
    <source>
        <strain evidence="1 2">ATCC 49505</strain>
    </source>
</reference>
<protein>
    <recommendedName>
        <fullName evidence="3">Substrate of the Dot/Icm secretion system</fullName>
    </recommendedName>
</protein>
<evidence type="ECO:0000313" key="2">
    <source>
        <dbReference type="Proteomes" id="UP000054997"/>
    </source>
</evidence>
<proteinExistence type="predicted"/>
<evidence type="ECO:0000313" key="1">
    <source>
        <dbReference type="EMBL" id="KTD19700.1"/>
    </source>
</evidence>
<dbReference type="OrthoDB" id="5638900at2"/>
<organism evidence="1 2">
    <name type="scientific">Legionella londiniensis</name>
    <dbReference type="NCBI Taxonomy" id="45068"/>
    <lineage>
        <taxon>Bacteria</taxon>
        <taxon>Pseudomonadati</taxon>
        <taxon>Pseudomonadota</taxon>
        <taxon>Gammaproteobacteria</taxon>
        <taxon>Legionellales</taxon>
        <taxon>Legionellaceae</taxon>
        <taxon>Legionella</taxon>
    </lineage>
</organism>
<gene>
    <name evidence="1" type="ORF">Llon_1872</name>
</gene>
<dbReference type="AlphaFoldDB" id="A0A0W0VHU6"/>
<dbReference type="RefSeq" id="WP_058529851.1">
    <property type="nucleotide sequence ID" value="NZ_CAAAHZ010000001.1"/>
</dbReference>
<evidence type="ECO:0008006" key="3">
    <source>
        <dbReference type="Google" id="ProtNLM"/>
    </source>
</evidence>
<comment type="caution">
    <text evidence="1">The sequence shown here is derived from an EMBL/GenBank/DDBJ whole genome shotgun (WGS) entry which is preliminary data.</text>
</comment>
<dbReference type="PATRIC" id="fig|45068.5.peg.2032"/>